<sequence>MNTPRFLRRIQAFLNCPTEKRRSGPEQRGQKSIATTKPRIWVESGSDPAGIQSRAVTVAVAAEGEGNGNRGSHNNGVIKYLGRTYWCLGGVRIAGVGKDGVEVQKLGWRG</sequence>
<dbReference type="AlphaFoldDB" id="A0AAV3ZME6"/>
<accession>A0AAV3ZME6</accession>
<comment type="caution">
    <text evidence="1">The sequence shown here is derived from an EMBL/GenBank/DDBJ whole genome shotgun (WGS) entry which is preliminary data.</text>
</comment>
<name>A0AAV3ZME6_9GAST</name>
<dbReference type="Proteomes" id="UP000735302">
    <property type="component" value="Unassembled WGS sequence"/>
</dbReference>
<reference evidence="1 2" key="1">
    <citation type="journal article" date="2021" name="Elife">
        <title>Chloroplast acquisition without the gene transfer in kleptoplastic sea slugs, Plakobranchus ocellatus.</title>
        <authorList>
            <person name="Maeda T."/>
            <person name="Takahashi S."/>
            <person name="Yoshida T."/>
            <person name="Shimamura S."/>
            <person name="Takaki Y."/>
            <person name="Nagai Y."/>
            <person name="Toyoda A."/>
            <person name="Suzuki Y."/>
            <person name="Arimoto A."/>
            <person name="Ishii H."/>
            <person name="Satoh N."/>
            <person name="Nishiyama T."/>
            <person name="Hasebe M."/>
            <person name="Maruyama T."/>
            <person name="Minagawa J."/>
            <person name="Obokata J."/>
            <person name="Shigenobu S."/>
        </authorList>
    </citation>
    <scope>NUCLEOTIDE SEQUENCE [LARGE SCALE GENOMIC DNA]</scope>
</reference>
<organism evidence="1 2">
    <name type="scientific">Plakobranchus ocellatus</name>
    <dbReference type="NCBI Taxonomy" id="259542"/>
    <lineage>
        <taxon>Eukaryota</taxon>
        <taxon>Metazoa</taxon>
        <taxon>Spiralia</taxon>
        <taxon>Lophotrochozoa</taxon>
        <taxon>Mollusca</taxon>
        <taxon>Gastropoda</taxon>
        <taxon>Heterobranchia</taxon>
        <taxon>Euthyneura</taxon>
        <taxon>Panpulmonata</taxon>
        <taxon>Sacoglossa</taxon>
        <taxon>Placobranchoidea</taxon>
        <taxon>Plakobranchidae</taxon>
        <taxon>Plakobranchus</taxon>
    </lineage>
</organism>
<gene>
    <name evidence="1" type="ORF">PoB_002226300</name>
</gene>
<protein>
    <submittedName>
        <fullName evidence="1">Uncharacterized protein</fullName>
    </submittedName>
</protein>
<proteinExistence type="predicted"/>
<dbReference type="EMBL" id="BLXT01002529">
    <property type="protein sequence ID" value="GFN95757.1"/>
    <property type="molecule type" value="Genomic_DNA"/>
</dbReference>
<keyword evidence="2" id="KW-1185">Reference proteome</keyword>
<evidence type="ECO:0000313" key="2">
    <source>
        <dbReference type="Proteomes" id="UP000735302"/>
    </source>
</evidence>
<evidence type="ECO:0000313" key="1">
    <source>
        <dbReference type="EMBL" id="GFN95757.1"/>
    </source>
</evidence>